<evidence type="ECO:0000256" key="1">
    <source>
        <dbReference type="SAM" id="MobiDB-lite"/>
    </source>
</evidence>
<keyword evidence="3" id="KW-1185">Reference proteome</keyword>
<feature type="compositionally biased region" description="Basic and acidic residues" evidence="1">
    <location>
        <begin position="89"/>
        <end position="98"/>
    </location>
</feature>
<reference evidence="2" key="1">
    <citation type="submission" date="2018-11" db="EMBL/GenBank/DDBJ databases">
        <authorList>
            <consortium name="Pathogen Informatics"/>
        </authorList>
    </citation>
    <scope>NUCLEOTIDE SEQUENCE</scope>
</reference>
<protein>
    <submittedName>
        <fullName evidence="2">Uncharacterized protein</fullName>
    </submittedName>
</protein>
<dbReference type="EMBL" id="CAAALY010268951">
    <property type="protein sequence ID" value="VEL41356.1"/>
    <property type="molecule type" value="Genomic_DNA"/>
</dbReference>
<dbReference type="Proteomes" id="UP000784294">
    <property type="component" value="Unassembled WGS sequence"/>
</dbReference>
<feature type="region of interest" description="Disordered" evidence="1">
    <location>
        <begin position="77"/>
        <end position="99"/>
    </location>
</feature>
<feature type="region of interest" description="Disordered" evidence="1">
    <location>
        <begin position="115"/>
        <end position="165"/>
    </location>
</feature>
<proteinExistence type="predicted"/>
<feature type="compositionally biased region" description="Low complexity" evidence="1">
    <location>
        <begin position="128"/>
        <end position="146"/>
    </location>
</feature>
<gene>
    <name evidence="2" type="ORF">PXEA_LOCUS34796</name>
</gene>
<sequence>MEDHKSNSLVSNIGGILNLSSITLGQQPISAILSPGLLPNTSKTGVNIPSGSVADPAILSGPDSSFHAVKTVLNTTPTISQGPKSIAKPTDEAEKVQTKEISGVINPKVSAASDLVKAGGTRRRRFRSSTSSSSLSSSRSRSPPSVRLRRTRPREHTSRSSSRSR</sequence>
<accession>A0A448XNX7</accession>
<evidence type="ECO:0000313" key="3">
    <source>
        <dbReference type="Proteomes" id="UP000784294"/>
    </source>
</evidence>
<organism evidence="2 3">
    <name type="scientific">Protopolystoma xenopodis</name>
    <dbReference type="NCBI Taxonomy" id="117903"/>
    <lineage>
        <taxon>Eukaryota</taxon>
        <taxon>Metazoa</taxon>
        <taxon>Spiralia</taxon>
        <taxon>Lophotrochozoa</taxon>
        <taxon>Platyhelminthes</taxon>
        <taxon>Monogenea</taxon>
        <taxon>Polyopisthocotylea</taxon>
        <taxon>Polystomatidea</taxon>
        <taxon>Polystomatidae</taxon>
        <taxon>Protopolystoma</taxon>
    </lineage>
</organism>
<name>A0A448XNX7_9PLAT</name>
<dbReference type="AlphaFoldDB" id="A0A448XNX7"/>
<comment type="caution">
    <text evidence="2">The sequence shown here is derived from an EMBL/GenBank/DDBJ whole genome shotgun (WGS) entry which is preliminary data.</text>
</comment>
<evidence type="ECO:0000313" key="2">
    <source>
        <dbReference type="EMBL" id="VEL41356.1"/>
    </source>
</evidence>